<evidence type="ECO:0000313" key="9">
    <source>
        <dbReference type="Proteomes" id="UP000198418"/>
    </source>
</evidence>
<accession>A0A212QMG0</accession>
<dbReference type="OrthoDB" id="5422757at2"/>
<dbReference type="Pfam" id="PF04138">
    <property type="entry name" value="GtrA_DPMS_TM"/>
    <property type="match status" value="1"/>
</dbReference>
<evidence type="ECO:0000256" key="1">
    <source>
        <dbReference type="ARBA" id="ARBA00004141"/>
    </source>
</evidence>
<feature type="transmembrane region" description="Helical" evidence="6">
    <location>
        <begin position="33"/>
        <end position="52"/>
    </location>
</feature>
<dbReference type="PANTHER" id="PTHR38459:SF1">
    <property type="entry name" value="PROPHAGE BACTOPRENOL-LINKED GLUCOSE TRANSLOCASE HOMOLOG"/>
    <property type="match status" value="1"/>
</dbReference>
<feature type="domain" description="GtrA/DPMS transmembrane" evidence="7">
    <location>
        <begin position="9"/>
        <end position="122"/>
    </location>
</feature>
<proteinExistence type="inferred from homology"/>
<keyword evidence="5 6" id="KW-0472">Membrane</keyword>
<dbReference type="Proteomes" id="UP000198418">
    <property type="component" value="Unassembled WGS sequence"/>
</dbReference>
<dbReference type="PANTHER" id="PTHR38459">
    <property type="entry name" value="PROPHAGE BACTOPRENOL-LINKED GLUCOSE TRANSLOCASE HOMOLOG"/>
    <property type="match status" value="1"/>
</dbReference>
<evidence type="ECO:0000259" key="7">
    <source>
        <dbReference type="Pfam" id="PF04138"/>
    </source>
</evidence>
<keyword evidence="4 6" id="KW-1133">Transmembrane helix</keyword>
<protein>
    <submittedName>
        <fullName evidence="8">Putative flippase GtrA (Transmembrane translocase of bactoprenol-linked glucose)</fullName>
    </submittedName>
</protein>
<evidence type="ECO:0000256" key="6">
    <source>
        <dbReference type="SAM" id="Phobius"/>
    </source>
</evidence>
<dbReference type="GO" id="GO:0000271">
    <property type="term" value="P:polysaccharide biosynthetic process"/>
    <property type="evidence" value="ECO:0007669"/>
    <property type="project" value="InterPro"/>
</dbReference>
<feature type="transmembrane region" description="Helical" evidence="6">
    <location>
        <begin position="96"/>
        <end position="116"/>
    </location>
</feature>
<dbReference type="GO" id="GO:0005886">
    <property type="term" value="C:plasma membrane"/>
    <property type="evidence" value="ECO:0007669"/>
    <property type="project" value="TreeGrafter"/>
</dbReference>
<comment type="subcellular location">
    <subcellularLocation>
        <location evidence="1">Membrane</location>
        <topology evidence="1">Multi-pass membrane protein</topology>
    </subcellularLocation>
</comment>
<dbReference type="EMBL" id="FYDG01000001">
    <property type="protein sequence ID" value="SNB60421.1"/>
    <property type="molecule type" value="Genomic_DNA"/>
</dbReference>
<feature type="transmembrane region" description="Helical" evidence="6">
    <location>
        <begin position="72"/>
        <end position="90"/>
    </location>
</feature>
<comment type="similarity">
    <text evidence="2">Belongs to the GtrA family.</text>
</comment>
<sequence length="135" mass="14757">MLRRQFSSFVLVGGVATVLHYSVMIGLKELAHAPVIPATLTGYVAGGLLNYALNRRHTFATDRSHAQAGWRFAVVAVGGFSLTWALMALLTGALAIPYILAQMFTTGVVLIYNFIAHRLWTFRATRPIAPQRSSP</sequence>
<name>A0A212QMG0_RHOAC</name>
<evidence type="ECO:0000313" key="8">
    <source>
        <dbReference type="EMBL" id="SNB60421.1"/>
    </source>
</evidence>
<reference evidence="9" key="1">
    <citation type="submission" date="2017-06" db="EMBL/GenBank/DDBJ databases">
        <authorList>
            <person name="Varghese N."/>
            <person name="Submissions S."/>
        </authorList>
    </citation>
    <scope>NUCLEOTIDE SEQUENCE [LARGE SCALE GENOMIC DNA]</scope>
    <source>
        <strain evidence="9">DSM 137</strain>
    </source>
</reference>
<dbReference type="RefSeq" id="WP_088519234.1">
    <property type="nucleotide sequence ID" value="NZ_FYDG01000001.1"/>
</dbReference>
<organism evidence="8 9">
    <name type="scientific">Rhodoblastus acidophilus</name>
    <name type="common">Rhodopseudomonas acidophila</name>
    <dbReference type="NCBI Taxonomy" id="1074"/>
    <lineage>
        <taxon>Bacteria</taxon>
        <taxon>Pseudomonadati</taxon>
        <taxon>Pseudomonadota</taxon>
        <taxon>Alphaproteobacteria</taxon>
        <taxon>Hyphomicrobiales</taxon>
        <taxon>Rhodoblastaceae</taxon>
        <taxon>Rhodoblastus</taxon>
    </lineage>
</organism>
<gene>
    <name evidence="8" type="ORF">SAMN06265338_101806</name>
</gene>
<evidence type="ECO:0000256" key="3">
    <source>
        <dbReference type="ARBA" id="ARBA00022692"/>
    </source>
</evidence>
<evidence type="ECO:0000256" key="4">
    <source>
        <dbReference type="ARBA" id="ARBA00022989"/>
    </source>
</evidence>
<feature type="transmembrane region" description="Helical" evidence="6">
    <location>
        <begin position="7"/>
        <end position="27"/>
    </location>
</feature>
<keyword evidence="3 6" id="KW-0812">Transmembrane</keyword>
<evidence type="ECO:0000256" key="5">
    <source>
        <dbReference type="ARBA" id="ARBA00023136"/>
    </source>
</evidence>
<dbReference type="AlphaFoldDB" id="A0A212QMG0"/>
<dbReference type="InterPro" id="IPR051401">
    <property type="entry name" value="GtrA_CellWall_Glycosyl"/>
</dbReference>
<keyword evidence="9" id="KW-1185">Reference proteome</keyword>
<evidence type="ECO:0000256" key="2">
    <source>
        <dbReference type="ARBA" id="ARBA00009399"/>
    </source>
</evidence>
<dbReference type="InterPro" id="IPR007267">
    <property type="entry name" value="GtrA_DPMS_TM"/>
</dbReference>